<dbReference type="EMBL" id="SHLC01000001">
    <property type="protein sequence ID" value="RZU66722.1"/>
    <property type="molecule type" value="Genomic_DNA"/>
</dbReference>
<dbReference type="PANTHER" id="PTHR43398:SF1">
    <property type="entry name" value="DOLICHOL-PHOSPHATE MANNOSYLTRANSFERASE SUBUNIT 1"/>
    <property type="match status" value="1"/>
</dbReference>
<evidence type="ECO:0000313" key="5">
    <source>
        <dbReference type="EMBL" id="RZU66722.1"/>
    </source>
</evidence>
<protein>
    <submittedName>
        <fullName evidence="5">Dolichol-phosphate mannosyltransferase</fullName>
    </submittedName>
</protein>
<dbReference type="GO" id="GO:0004582">
    <property type="term" value="F:dolichyl-phosphate beta-D-mannosyltransferase activity"/>
    <property type="evidence" value="ECO:0007669"/>
    <property type="project" value="InterPro"/>
</dbReference>
<evidence type="ECO:0000313" key="6">
    <source>
        <dbReference type="Proteomes" id="UP000291483"/>
    </source>
</evidence>
<dbReference type="InterPro" id="IPR039528">
    <property type="entry name" value="DPM1-like"/>
</dbReference>
<dbReference type="AlphaFoldDB" id="A0A4Q8APU5"/>
<name>A0A4Q8APU5_9MICO</name>
<evidence type="ECO:0000256" key="3">
    <source>
        <dbReference type="ARBA" id="ARBA00022679"/>
    </source>
</evidence>
<dbReference type="CDD" id="cd06442">
    <property type="entry name" value="DPM1_like"/>
    <property type="match status" value="1"/>
</dbReference>
<proteinExistence type="inferred from homology"/>
<dbReference type="Gene3D" id="3.90.550.10">
    <property type="entry name" value="Spore Coat Polysaccharide Biosynthesis Protein SpsA, Chain A"/>
    <property type="match status" value="1"/>
</dbReference>
<evidence type="ECO:0000256" key="2">
    <source>
        <dbReference type="ARBA" id="ARBA00022676"/>
    </source>
</evidence>
<sequence>MCRTIVVMPTYNECANIEAIANRLRAASPDTELLIVDDDSPDGTGELADRIAARDELVHVLHRSQKNGLGEAYRAGFAWASLHGCDVIVEMDADGSHRPEQLPGLLAALENADVVVGSRWVAGGEVVGWPLSRHLLSRGGSAYARVALGIPQRDVTGGYRAYRAEALTALLSSSQISHGYGFQVELLWRAVRSGLRVTEVPISFAERQLGVSKMSAGIVLEAMLLVTRWGLTSIPERLRRSPTTPETDHVHA</sequence>
<evidence type="ECO:0000259" key="4">
    <source>
        <dbReference type="Pfam" id="PF00535"/>
    </source>
</evidence>
<dbReference type="PANTHER" id="PTHR43398">
    <property type="entry name" value="DOLICHOL-PHOSPHATE MANNOSYLTRANSFERASE SUBUNIT 1"/>
    <property type="match status" value="1"/>
</dbReference>
<comment type="similarity">
    <text evidence="1">Belongs to the glycosyltransferase 2 family.</text>
</comment>
<organism evidence="5 6">
    <name type="scientific">Microterricola gilva</name>
    <dbReference type="NCBI Taxonomy" id="393267"/>
    <lineage>
        <taxon>Bacteria</taxon>
        <taxon>Bacillati</taxon>
        <taxon>Actinomycetota</taxon>
        <taxon>Actinomycetes</taxon>
        <taxon>Micrococcales</taxon>
        <taxon>Microbacteriaceae</taxon>
        <taxon>Microterricola</taxon>
    </lineage>
</organism>
<feature type="domain" description="Glycosyltransferase 2-like" evidence="4">
    <location>
        <begin position="6"/>
        <end position="168"/>
    </location>
</feature>
<dbReference type="Pfam" id="PF00535">
    <property type="entry name" value="Glycos_transf_2"/>
    <property type="match status" value="1"/>
</dbReference>
<keyword evidence="6" id="KW-1185">Reference proteome</keyword>
<accession>A0A4Q8APU5</accession>
<keyword evidence="3 5" id="KW-0808">Transferase</keyword>
<keyword evidence="2 5" id="KW-0328">Glycosyltransferase</keyword>
<dbReference type="Proteomes" id="UP000291483">
    <property type="component" value="Unassembled WGS sequence"/>
</dbReference>
<dbReference type="GO" id="GO:0009247">
    <property type="term" value="P:glycolipid biosynthetic process"/>
    <property type="evidence" value="ECO:0007669"/>
    <property type="project" value="TreeGrafter"/>
</dbReference>
<dbReference type="InterPro" id="IPR001173">
    <property type="entry name" value="Glyco_trans_2-like"/>
</dbReference>
<comment type="caution">
    <text evidence="5">The sequence shown here is derived from an EMBL/GenBank/DDBJ whole genome shotgun (WGS) entry which is preliminary data.</text>
</comment>
<dbReference type="SUPFAM" id="SSF53448">
    <property type="entry name" value="Nucleotide-diphospho-sugar transferases"/>
    <property type="match status" value="1"/>
</dbReference>
<evidence type="ECO:0000256" key="1">
    <source>
        <dbReference type="ARBA" id="ARBA00006739"/>
    </source>
</evidence>
<reference evidence="5 6" key="1">
    <citation type="submission" date="2019-02" db="EMBL/GenBank/DDBJ databases">
        <title>Sequencing the genomes of 1000 actinobacteria strains.</title>
        <authorList>
            <person name="Klenk H.-P."/>
        </authorList>
    </citation>
    <scope>NUCLEOTIDE SEQUENCE [LARGE SCALE GENOMIC DNA]</scope>
    <source>
        <strain evidence="5 6">DSM 18319</strain>
    </source>
</reference>
<gene>
    <name evidence="5" type="ORF">EV379_3088</name>
</gene>
<dbReference type="FunFam" id="3.90.550.10:FF:000122">
    <property type="entry name" value="Dolichol-phosphate mannosyltransferase subunit 1"/>
    <property type="match status" value="1"/>
</dbReference>
<dbReference type="InterPro" id="IPR029044">
    <property type="entry name" value="Nucleotide-diphossugar_trans"/>
</dbReference>
<dbReference type="GO" id="GO:0016020">
    <property type="term" value="C:membrane"/>
    <property type="evidence" value="ECO:0007669"/>
    <property type="project" value="GOC"/>
</dbReference>